<keyword evidence="4 6" id="KW-0694">RNA-binding</keyword>
<dbReference type="InterPro" id="IPR016158">
    <property type="entry name" value="Cullin_homology"/>
</dbReference>
<dbReference type="InterPro" id="IPR000717">
    <property type="entry name" value="PCI_dom"/>
</dbReference>
<dbReference type="FunCoup" id="R7UBC4">
    <property type="interactions" value="2289"/>
</dbReference>
<feature type="compositionally biased region" description="Basic and acidic residues" evidence="8">
    <location>
        <begin position="799"/>
        <end position="872"/>
    </location>
</feature>
<dbReference type="InterPro" id="IPR054711">
    <property type="entry name" value="eIF3a_PCI_TPR-like"/>
</dbReference>
<dbReference type="GO" id="GO:0016282">
    <property type="term" value="C:eukaryotic 43S preinitiation complex"/>
    <property type="evidence" value="ECO:0007669"/>
    <property type="project" value="UniProtKB-UniRule"/>
</dbReference>
<feature type="coiled-coil region" evidence="6">
    <location>
        <begin position="549"/>
        <end position="628"/>
    </location>
</feature>
<dbReference type="HOGENOM" id="CLU_002096_1_1_1"/>
<dbReference type="GO" id="GO:0043614">
    <property type="term" value="C:multi-eIF complex"/>
    <property type="evidence" value="ECO:0007669"/>
    <property type="project" value="TreeGrafter"/>
</dbReference>
<dbReference type="GO" id="GO:0033290">
    <property type="term" value="C:eukaryotic 48S preinitiation complex"/>
    <property type="evidence" value="ECO:0007669"/>
    <property type="project" value="UniProtKB-UniRule"/>
</dbReference>
<keyword evidence="2 6" id="KW-0963">Cytoplasm</keyword>
<protein>
    <recommendedName>
        <fullName evidence="6">Eukaryotic translation initiation factor 3 subunit A</fullName>
        <shortName evidence="6">eIF3a</shortName>
    </recommendedName>
    <alternativeName>
        <fullName evidence="6">Eukaryotic translation initiation factor 3 subunit 10</fullName>
    </alternativeName>
</protein>
<evidence type="ECO:0000313" key="12">
    <source>
        <dbReference type="EnsemblMetazoa" id="CapteP162196"/>
    </source>
</evidence>
<feature type="compositionally biased region" description="Basic and acidic residues" evidence="8">
    <location>
        <begin position="918"/>
        <end position="985"/>
    </location>
</feature>
<dbReference type="STRING" id="283909.R7UBC4"/>
<accession>R7UBC4</accession>
<dbReference type="PANTHER" id="PTHR14005">
    <property type="entry name" value="EUKARYOTIC TRANSLATION INITIATION FACTOR 3, THETA SUBUNIT"/>
    <property type="match status" value="1"/>
</dbReference>
<evidence type="ECO:0000256" key="1">
    <source>
        <dbReference type="ARBA" id="ARBA00004496"/>
    </source>
</evidence>
<evidence type="ECO:0000256" key="8">
    <source>
        <dbReference type="SAM" id="MobiDB-lite"/>
    </source>
</evidence>
<evidence type="ECO:0000256" key="5">
    <source>
        <dbReference type="ARBA" id="ARBA00022917"/>
    </source>
</evidence>
<keyword evidence="5 6" id="KW-0648">Protein biosynthesis</keyword>
<feature type="region of interest" description="Disordered" evidence="8">
    <location>
        <begin position="799"/>
        <end position="1204"/>
    </location>
</feature>
<proteinExistence type="inferred from homology"/>
<evidence type="ECO:0000313" key="13">
    <source>
        <dbReference type="Proteomes" id="UP000014760"/>
    </source>
</evidence>
<reference evidence="12" key="3">
    <citation type="submission" date="2015-06" db="UniProtKB">
        <authorList>
            <consortium name="EnsemblMetazoa"/>
        </authorList>
    </citation>
    <scope>IDENTIFICATION</scope>
</reference>
<gene>
    <name evidence="11" type="ORF">CAPTEDRAFT_162196</name>
</gene>
<dbReference type="PROSITE" id="PS50250">
    <property type="entry name" value="PCI"/>
    <property type="match status" value="1"/>
</dbReference>
<evidence type="ECO:0000313" key="11">
    <source>
        <dbReference type="EMBL" id="ELU00557.1"/>
    </source>
</evidence>
<feature type="domain" description="Cullin family profile" evidence="9">
    <location>
        <begin position="536"/>
        <end position="723"/>
    </location>
</feature>
<organism evidence="11">
    <name type="scientific">Capitella teleta</name>
    <name type="common">Polychaete worm</name>
    <dbReference type="NCBI Taxonomy" id="283909"/>
    <lineage>
        <taxon>Eukaryota</taxon>
        <taxon>Metazoa</taxon>
        <taxon>Spiralia</taxon>
        <taxon>Lophotrochozoa</taxon>
        <taxon>Annelida</taxon>
        <taxon>Polychaeta</taxon>
        <taxon>Sedentaria</taxon>
        <taxon>Scolecida</taxon>
        <taxon>Capitellidae</taxon>
        <taxon>Capitella</taxon>
    </lineage>
</organism>
<evidence type="ECO:0000256" key="6">
    <source>
        <dbReference type="HAMAP-Rule" id="MF_03000"/>
    </source>
</evidence>
<dbReference type="EMBL" id="KB305899">
    <property type="protein sequence ID" value="ELU00557.1"/>
    <property type="molecule type" value="Genomic_DNA"/>
</dbReference>
<dbReference type="InterPro" id="IPR027512">
    <property type="entry name" value="EIF3A"/>
</dbReference>
<dbReference type="AlphaFoldDB" id="R7UBC4"/>
<dbReference type="Gene3D" id="4.10.860.10">
    <property type="entry name" value="UVR domain"/>
    <property type="match status" value="1"/>
</dbReference>
<reference evidence="11 13" key="2">
    <citation type="journal article" date="2013" name="Nature">
        <title>Insights into bilaterian evolution from three spiralian genomes.</title>
        <authorList>
            <person name="Simakov O."/>
            <person name="Marletaz F."/>
            <person name="Cho S.J."/>
            <person name="Edsinger-Gonzales E."/>
            <person name="Havlak P."/>
            <person name="Hellsten U."/>
            <person name="Kuo D.H."/>
            <person name="Larsson T."/>
            <person name="Lv J."/>
            <person name="Arendt D."/>
            <person name="Savage R."/>
            <person name="Osoegawa K."/>
            <person name="de Jong P."/>
            <person name="Grimwood J."/>
            <person name="Chapman J.A."/>
            <person name="Shapiro H."/>
            <person name="Aerts A."/>
            <person name="Otillar R.P."/>
            <person name="Terry A.Y."/>
            <person name="Boore J.L."/>
            <person name="Grigoriev I.V."/>
            <person name="Lindberg D.R."/>
            <person name="Seaver E.C."/>
            <person name="Weisblat D.A."/>
            <person name="Putnam N.H."/>
            <person name="Rokhsar D.S."/>
        </authorList>
    </citation>
    <scope>NUCLEOTIDE SEQUENCE</scope>
    <source>
        <strain evidence="11 13">I ESC-2004</strain>
    </source>
</reference>
<name>R7UBC4_CAPTE</name>
<dbReference type="Pfam" id="PF22591">
    <property type="entry name" value="eIF3a_PCI_TPR-like"/>
    <property type="match status" value="1"/>
</dbReference>
<keyword evidence="6" id="KW-0175">Coiled coil</keyword>
<dbReference type="OrthoDB" id="18884at2759"/>
<evidence type="ECO:0000256" key="7">
    <source>
        <dbReference type="PROSITE-ProRule" id="PRU00330"/>
    </source>
</evidence>
<feature type="compositionally biased region" description="Basic and acidic residues" evidence="8">
    <location>
        <begin position="1175"/>
        <end position="1195"/>
    </location>
</feature>
<keyword evidence="3 6" id="KW-0396">Initiation factor</keyword>
<comment type="similarity">
    <text evidence="6">Belongs to the eIF-3 subunit A family.</text>
</comment>
<evidence type="ECO:0000256" key="4">
    <source>
        <dbReference type="ARBA" id="ARBA00022884"/>
    </source>
</evidence>
<keyword evidence="13" id="KW-1185">Reference proteome</keyword>
<evidence type="ECO:0000259" key="10">
    <source>
        <dbReference type="PROSITE" id="PS50250"/>
    </source>
</evidence>
<sequence length="1204" mass="142645">MPTFFQRPENALKRAKEFIDVGKKQRALDALYDVIKSKKHRTWQKIHEPIMETYLTLCVELKKSHIAKEGLYQYKNICQQVNIKSLEDVVRRYLVLAEEKTENSRLESHQAVIDVDDLDCLTTPENLLLSAVSGEDTQDRTDRAILTPWVKFLWESYRQCLDLLRNNSSVEKLYQDIARDAFKFCLKYTRKTEFRKLCDNLRTHLGHIHKHQHQQRAINLNNPESQAMHLDTRLVQLESAIHMELWQEAFKAVEDIHGLIALSKKPPRPSIMANYYTKQALIFWKSGNHMFHACAWHRLFHLSREQRKNLSQEELHRLASRVMCATLAIPIPHTEDQLLQDDNALEKKKRLANLLGMQNPPTRATLVKDLVKYNIIQHVYPELLSLYNHLEADFQPLKLSGIVATPLNFIRTKDELQQYIPALEDTVITRLLKQVSQVYQTISFNRFATLAPFADRYRLERVIVNAARTLDLQVRICHHNNSLSFGTELSHSHDDAPEGPFLQSMPSDVVRNQLISLANVLGKAVELIRPQDLDAKRAELKAVIVNNYLQSARKEHQRILQRRQIIEDRKEELENINVLREREEQEQQEEQRKKQYDAEMARLEREAKEREEQRRKDEHKEIQRKLARERLEQLKNTAVGAKAFADLSEDVIADMDVDDILAKQVEQLEKEKKELQDKLKSQEKKVDYLERAKRLEEIPLLQKEQEKKVEKDKEFWEQQEQERIKNMKLERDVALANRDRLLRMLPDKTSFIEMLTEARMSVHKVNLEAFDKKLNEERKLRMEERKIRRRDERRAKYYKEKEEEEQRRRDEELKKAREEEERKEREEQEKKEEEYRENLRKLEEIEEKKRQREREIEEKLSRGVPPARHDNEEGPGGRAAWRPQPKEQGGWRQRVRARADSWKRPEGEEDPMGEIQEQEMREQERKPDETDAPADRYREDRAPRVERGPRDGSRGDPRDDRRSGDRYDDHGPRDRDDRGPRRDDGPPAETWRGSRGAPREEDRWRGGRGDDRREERRDDDGWRREGPPREERRGPPPREGGSSWRDRGAPRDEPRREERSFRDEPPRRDDRDDWRRGGPPARDDDRSEWRRPRDDGPRDGGDRFAAPRREGGGWRDRAPPPPREGGGWRDRQSRDAPPREDLREERAPREDRGPAPSREKWGRREESGGGGGWRRGGDDRSARDEPPKRAPRQEGDEGWTTVKR</sequence>
<dbReference type="FunFam" id="4.10.860.10:FF:000001">
    <property type="entry name" value="Eukaryotic translation initiation factor 3 subunit A"/>
    <property type="match status" value="1"/>
</dbReference>
<dbReference type="GO" id="GO:0071541">
    <property type="term" value="C:eukaryotic translation initiation factor 3 complex, eIF3m"/>
    <property type="evidence" value="ECO:0007669"/>
    <property type="project" value="TreeGrafter"/>
</dbReference>
<comment type="similarity">
    <text evidence="7">Belongs to the cullin family.</text>
</comment>
<dbReference type="Proteomes" id="UP000014760">
    <property type="component" value="Unassembled WGS sequence"/>
</dbReference>
<dbReference type="HAMAP" id="MF_03000">
    <property type="entry name" value="eIF3a"/>
    <property type="match status" value="1"/>
</dbReference>
<dbReference type="Gene3D" id="1.25.40.860">
    <property type="match status" value="1"/>
</dbReference>
<comment type="function">
    <text evidence="6">RNA-binding component of the eukaryotic translation initiation factor 3 (eIF-3) complex, which is involved in protein synthesis of a specialized repertoire of mRNAs and, together with other initiation factors, stimulates binding of mRNA and methionyl-tRNAi to the 40S ribosome. The eIF-3 complex specifically targets and initiates translation of a subset of mRNAs involved in cell proliferation.</text>
</comment>
<feature type="domain" description="PCI" evidence="10">
    <location>
        <begin position="315"/>
        <end position="490"/>
    </location>
</feature>
<feature type="compositionally biased region" description="Basic and acidic residues" evidence="8">
    <location>
        <begin position="997"/>
        <end position="1036"/>
    </location>
</feature>
<evidence type="ECO:0000256" key="3">
    <source>
        <dbReference type="ARBA" id="ARBA00022540"/>
    </source>
</evidence>
<comment type="subunit">
    <text evidence="6">Component of the eukaryotic translation initiation factor 3 (eIF-3) complex.</text>
</comment>
<evidence type="ECO:0000259" key="9">
    <source>
        <dbReference type="PROSITE" id="PS50069"/>
    </source>
</evidence>
<dbReference type="Pfam" id="PF01399">
    <property type="entry name" value="PCI"/>
    <property type="match status" value="1"/>
</dbReference>
<feature type="compositionally biased region" description="Basic and acidic residues" evidence="8">
    <location>
        <begin position="897"/>
        <end position="906"/>
    </location>
</feature>
<dbReference type="GO" id="GO:0003743">
    <property type="term" value="F:translation initiation factor activity"/>
    <property type="evidence" value="ECO:0007669"/>
    <property type="project" value="UniProtKB-UniRule"/>
</dbReference>
<feature type="coiled-coil region" evidence="6">
    <location>
        <begin position="658"/>
        <end position="692"/>
    </location>
</feature>
<reference evidence="13" key="1">
    <citation type="submission" date="2012-12" db="EMBL/GenBank/DDBJ databases">
        <authorList>
            <person name="Hellsten U."/>
            <person name="Grimwood J."/>
            <person name="Chapman J.A."/>
            <person name="Shapiro H."/>
            <person name="Aerts A."/>
            <person name="Otillar R.P."/>
            <person name="Terry A.Y."/>
            <person name="Boore J.L."/>
            <person name="Simakov O."/>
            <person name="Marletaz F."/>
            <person name="Cho S.-J."/>
            <person name="Edsinger-Gonzales E."/>
            <person name="Havlak P."/>
            <person name="Kuo D.-H."/>
            <person name="Larsson T."/>
            <person name="Lv J."/>
            <person name="Arendt D."/>
            <person name="Savage R."/>
            <person name="Osoegawa K."/>
            <person name="de Jong P."/>
            <person name="Lindberg D.R."/>
            <person name="Seaver E.C."/>
            <person name="Weisblat D.A."/>
            <person name="Putnam N.H."/>
            <person name="Grigoriev I.V."/>
            <person name="Rokhsar D.S."/>
        </authorList>
    </citation>
    <scope>NUCLEOTIDE SEQUENCE</scope>
    <source>
        <strain evidence="13">I ESC-2004</strain>
    </source>
</reference>
<dbReference type="GO" id="GO:0003729">
    <property type="term" value="F:mRNA binding"/>
    <property type="evidence" value="ECO:0007669"/>
    <property type="project" value="TreeGrafter"/>
</dbReference>
<feature type="compositionally biased region" description="Basic and acidic residues" evidence="8">
    <location>
        <begin position="1126"/>
        <end position="1167"/>
    </location>
</feature>
<dbReference type="OMA" id="EHITNKR"/>
<dbReference type="GO" id="GO:0002188">
    <property type="term" value="P:translation reinitiation"/>
    <property type="evidence" value="ECO:0007669"/>
    <property type="project" value="TreeGrafter"/>
</dbReference>
<evidence type="ECO:0000256" key="2">
    <source>
        <dbReference type="ARBA" id="ARBA00022490"/>
    </source>
</evidence>
<dbReference type="SMART" id="SM00088">
    <property type="entry name" value="PINT"/>
    <property type="match status" value="1"/>
</dbReference>
<dbReference type="PANTHER" id="PTHR14005:SF0">
    <property type="entry name" value="EUKARYOTIC TRANSLATION INITIATION FACTOR 3 SUBUNIT A"/>
    <property type="match status" value="1"/>
</dbReference>
<dbReference type="EnsemblMetazoa" id="CapteT162196">
    <property type="protein sequence ID" value="CapteP162196"/>
    <property type="gene ID" value="CapteG162196"/>
</dbReference>
<dbReference type="EMBL" id="AMQN01009657">
    <property type="status" value="NOT_ANNOTATED_CDS"/>
    <property type="molecule type" value="Genomic_DNA"/>
</dbReference>
<comment type="subcellular location">
    <subcellularLocation>
        <location evidence="1 6">Cytoplasm</location>
    </subcellularLocation>
</comment>
<dbReference type="GO" id="GO:0001732">
    <property type="term" value="P:formation of cytoplasmic translation initiation complex"/>
    <property type="evidence" value="ECO:0007669"/>
    <property type="project" value="UniProtKB-UniRule"/>
</dbReference>
<dbReference type="GO" id="GO:0071540">
    <property type="term" value="C:eukaryotic translation initiation factor 3 complex, eIF3e"/>
    <property type="evidence" value="ECO:0007669"/>
    <property type="project" value="TreeGrafter"/>
</dbReference>
<feature type="compositionally biased region" description="Basic and acidic residues" evidence="8">
    <location>
        <begin position="1044"/>
        <end position="1118"/>
    </location>
</feature>
<dbReference type="PROSITE" id="PS50069">
    <property type="entry name" value="CULLIN_2"/>
    <property type="match status" value="1"/>
</dbReference>